<gene>
    <name evidence="1" type="ORF">DAETH_14800</name>
</gene>
<keyword evidence="2" id="KW-1185">Reference proteome</keyword>
<protein>
    <submittedName>
        <fullName evidence="1">Uncharacterized protein</fullName>
    </submittedName>
</protein>
<dbReference type="EMBL" id="AP026560">
    <property type="protein sequence ID" value="BDP41511.1"/>
    <property type="molecule type" value="Genomic_DNA"/>
</dbReference>
<sequence length="186" mass="21078">MFDPRLISDLRRFSSREEAAAYLGLVGDLLSRLHLTGDDRRFHFNPTTGSRYFLPLTINNRYIIVKGRDVEGVPTWWLIHPGPHAVTEVEADALLHSLPFAHKRHDASQSAPMLVQYPVPFVLEHQERLMPRVLDLAARDLAACRGTTPCRASHNPLAYALALDEEVREEVLAAIAFTGFSRRRSR</sequence>
<name>A0ABM8ACJ0_9DEIO</name>
<dbReference type="RefSeq" id="WP_264777272.1">
    <property type="nucleotide sequence ID" value="NZ_AP026560.1"/>
</dbReference>
<evidence type="ECO:0000313" key="1">
    <source>
        <dbReference type="EMBL" id="BDP41511.1"/>
    </source>
</evidence>
<reference evidence="1" key="1">
    <citation type="submission" date="2022-07" db="EMBL/GenBank/DDBJ databases">
        <title>Complete Genome Sequence of the Radioresistant Bacterium Deinococcus aetherius ST0316, Isolated from the Air Dust collected in Lower Stratosphere above Japan.</title>
        <authorList>
            <person name="Satoh K."/>
            <person name="Hagiwara K."/>
            <person name="Katsumata K."/>
            <person name="Kubo A."/>
            <person name="Yokobori S."/>
            <person name="Yamagishi A."/>
            <person name="Oono Y."/>
            <person name="Narumi I."/>
        </authorList>
    </citation>
    <scope>NUCLEOTIDE SEQUENCE</scope>
    <source>
        <strain evidence="1">ST0316</strain>
    </source>
</reference>
<evidence type="ECO:0000313" key="2">
    <source>
        <dbReference type="Proteomes" id="UP001064971"/>
    </source>
</evidence>
<accession>A0ABM8ACJ0</accession>
<organism evidence="1 2">
    <name type="scientific">Deinococcus aetherius</name>
    <dbReference type="NCBI Taxonomy" id="200252"/>
    <lineage>
        <taxon>Bacteria</taxon>
        <taxon>Thermotogati</taxon>
        <taxon>Deinococcota</taxon>
        <taxon>Deinococci</taxon>
        <taxon>Deinococcales</taxon>
        <taxon>Deinococcaceae</taxon>
        <taxon>Deinococcus</taxon>
    </lineage>
</organism>
<dbReference type="Proteomes" id="UP001064971">
    <property type="component" value="Chromosome"/>
</dbReference>
<proteinExistence type="predicted"/>